<dbReference type="InterPro" id="IPR001360">
    <property type="entry name" value="Glyco_hydro_1"/>
</dbReference>
<evidence type="ECO:0000256" key="6">
    <source>
        <dbReference type="RuleBase" id="RU003690"/>
    </source>
</evidence>
<evidence type="ECO:0000256" key="4">
    <source>
        <dbReference type="ARBA" id="ARBA00023295"/>
    </source>
</evidence>
<keyword evidence="10" id="KW-1185">Reference proteome</keyword>
<feature type="signal peptide" evidence="8">
    <location>
        <begin position="1"/>
        <end position="17"/>
    </location>
</feature>
<dbReference type="SUPFAM" id="SSF51445">
    <property type="entry name" value="(Trans)glycosidases"/>
    <property type="match status" value="1"/>
</dbReference>
<dbReference type="InterPro" id="IPR018120">
    <property type="entry name" value="Glyco_hydro_1_AS"/>
</dbReference>
<dbReference type="PROSITE" id="PS00653">
    <property type="entry name" value="GLYCOSYL_HYDROL_F1_2"/>
    <property type="match status" value="1"/>
</dbReference>
<accession>A0A4P9W3J3</accession>
<dbReference type="GO" id="GO:0005975">
    <property type="term" value="P:carbohydrate metabolic process"/>
    <property type="evidence" value="ECO:0007669"/>
    <property type="project" value="InterPro"/>
</dbReference>
<dbReference type="EC" id="3.2.1.21" evidence="2"/>
<dbReference type="Pfam" id="PF00232">
    <property type="entry name" value="Glyco_hydro_1"/>
    <property type="match status" value="2"/>
</dbReference>
<evidence type="ECO:0000313" key="9">
    <source>
        <dbReference type="EMBL" id="RKO86704.1"/>
    </source>
</evidence>
<name>A0A4P9W3J3_9FUNG</name>
<keyword evidence="4 7" id="KW-0326">Glycosidase</keyword>
<evidence type="ECO:0000256" key="8">
    <source>
        <dbReference type="SAM" id="SignalP"/>
    </source>
</evidence>
<evidence type="ECO:0000256" key="3">
    <source>
        <dbReference type="ARBA" id="ARBA00022801"/>
    </source>
</evidence>
<dbReference type="AlphaFoldDB" id="A0A4P9W3J3"/>
<organism evidence="9 10">
    <name type="scientific">Blyttiomyces helicus</name>
    <dbReference type="NCBI Taxonomy" id="388810"/>
    <lineage>
        <taxon>Eukaryota</taxon>
        <taxon>Fungi</taxon>
        <taxon>Fungi incertae sedis</taxon>
        <taxon>Chytridiomycota</taxon>
        <taxon>Chytridiomycota incertae sedis</taxon>
        <taxon>Chytridiomycetes</taxon>
        <taxon>Chytridiomycetes incertae sedis</taxon>
        <taxon>Blyttiomyces</taxon>
    </lineage>
</organism>
<dbReference type="PRINTS" id="PR00131">
    <property type="entry name" value="GLHYDRLASE1"/>
</dbReference>
<proteinExistence type="inferred from homology"/>
<dbReference type="PROSITE" id="PS00572">
    <property type="entry name" value="GLYCOSYL_HYDROL_F1_1"/>
    <property type="match status" value="1"/>
</dbReference>
<comment type="similarity">
    <text evidence="1 6">Belongs to the glycosyl hydrolase 1 family.</text>
</comment>
<dbReference type="InterPro" id="IPR033132">
    <property type="entry name" value="GH_1_N_CS"/>
</dbReference>
<keyword evidence="3 7" id="KW-0378">Hydrolase</keyword>
<dbReference type="EMBL" id="KZ997974">
    <property type="protein sequence ID" value="RKO86704.1"/>
    <property type="molecule type" value="Genomic_DNA"/>
</dbReference>
<evidence type="ECO:0000256" key="2">
    <source>
        <dbReference type="ARBA" id="ARBA00012744"/>
    </source>
</evidence>
<evidence type="ECO:0000256" key="1">
    <source>
        <dbReference type="ARBA" id="ARBA00010838"/>
    </source>
</evidence>
<evidence type="ECO:0000256" key="5">
    <source>
        <dbReference type="PROSITE-ProRule" id="PRU10055"/>
    </source>
</evidence>
<sequence>MRTTAATLAFGLSSAFAQSSPVLQPAAAPEQGGKLPADFAWGTATAAYQIEGGWNADGRGPSLWDYFSHRYPNNVNGGKNVTYDFKTGLGGGSDYLEHNADEADLSYYYWKNDIDLIKKLGAPSYRFSMSWTRLFPDGHARRAADGKWNVNPKGLKYYDSLVNALIEADITPFVTMVHWDLPMNLHSEYGGWLGYQMQDDFKNYAHFLFEHFGDRVKHWITFNEPWVSCFLGFQINSKAPWRYGPPNNATEDPLSGPSYEIGPTQYTPESKVLPANRPQQPLEALWCSHNLLNAHAKAQQVYRTHFAAQNALVGLTVDGEMSVPWQEPNTTAEQLASNTHYADLANIFRISWYADPLVYGDYPPEIKERVGSDMPVFTEEQKALLKGSVDFLGWNAYTGHWAEQARSANGSYIPPSTTKSYATAQVDIWHDNCRGRDASYNCLPPRIGAQGGSSWLIKYPKAIRVGLNWLWNRYSGNIPHGLYITENGASQPNAKVAAPNDTVTADFWAALGENPADYLYGPDEIESEFNVTSLVDDTFRQKFFADYLEQVRLTVTVDGIPLKGYFAWSLMDNFEWEDGYTTRFGMSYVNFTDPERVRHPKGTFSAVSSWFAANKAYGSKAPIPTIASPSAPAVLAASVGAASGAAHVAASVASAFLVLATAATLA</sequence>
<reference evidence="10" key="1">
    <citation type="journal article" date="2018" name="Nat. Microbiol.">
        <title>Leveraging single-cell genomics to expand the fungal tree of life.</title>
        <authorList>
            <person name="Ahrendt S.R."/>
            <person name="Quandt C.A."/>
            <person name="Ciobanu D."/>
            <person name="Clum A."/>
            <person name="Salamov A."/>
            <person name="Andreopoulos B."/>
            <person name="Cheng J.F."/>
            <person name="Woyke T."/>
            <person name="Pelin A."/>
            <person name="Henrissat B."/>
            <person name="Reynolds N.K."/>
            <person name="Benny G.L."/>
            <person name="Smith M.E."/>
            <person name="James T.Y."/>
            <person name="Grigoriev I.V."/>
        </authorList>
    </citation>
    <scope>NUCLEOTIDE SEQUENCE [LARGE SCALE GENOMIC DNA]</scope>
</reference>
<dbReference type="OrthoDB" id="65569at2759"/>
<evidence type="ECO:0000256" key="7">
    <source>
        <dbReference type="RuleBase" id="RU004468"/>
    </source>
</evidence>
<evidence type="ECO:0000313" key="10">
    <source>
        <dbReference type="Proteomes" id="UP000269721"/>
    </source>
</evidence>
<feature type="active site" description="Nucleophile" evidence="5">
    <location>
        <position position="486"/>
    </location>
</feature>
<keyword evidence="8" id="KW-0732">Signal</keyword>
<protein>
    <recommendedName>
        <fullName evidence="2">beta-glucosidase</fullName>
        <ecNumber evidence="2">3.2.1.21</ecNumber>
    </recommendedName>
</protein>
<gene>
    <name evidence="9" type="ORF">BDK51DRAFT_24835</name>
</gene>
<dbReference type="InterPro" id="IPR017853">
    <property type="entry name" value="GH"/>
</dbReference>
<dbReference type="GO" id="GO:0008422">
    <property type="term" value="F:beta-glucosidase activity"/>
    <property type="evidence" value="ECO:0007669"/>
    <property type="project" value="TreeGrafter"/>
</dbReference>
<dbReference type="PANTHER" id="PTHR10353:SF36">
    <property type="entry name" value="LP05116P"/>
    <property type="match status" value="1"/>
</dbReference>
<feature type="chain" id="PRO_5020305351" description="beta-glucosidase" evidence="8">
    <location>
        <begin position="18"/>
        <end position="666"/>
    </location>
</feature>
<dbReference type="PANTHER" id="PTHR10353">
    <property type="entry name" value="GLYCOSYL HYDROLASE"/>
    <property type="match status" value="1"/>
</dbReference>
<dbReference type="Gene3D" id="3.20.20.80">
    <property type="entry name" value="Glycosidases"/>
    <property type="match status" value="1"/>
</dbReference>
<dbReference type="Proteomes" id="UP000269721">
    <property type="component" value="Unassembled WGS sequence"/>
</dbReference>